<dbReference type="AlphaFoldDB" id="Q5ZD37"/>
<dbReference type="Proteomes" id="UP000817658">
    <property type="component" value="Chromosome 1"/>
</dbReference>
<gene>
    <name evidence="2" type="primary">P0710A02.29</name>
</gene>
<organism evidence="2">
    <name type="scientific">Oryza sativa subsp. japonica</name>
    <name type="common">Rice</name>
    <dbReference type="NCBI Taxonomy" id="39947"/>
    <lineage>
        <taxon>Eukaryota</taxon>
        <taxon>Viridiplantae</taxon>
        <taxon>Streptophyta</taxon>
        <taxon>Embryophyta</taxon>
        <taxon>Tracheophyta</taxon>
        <taxon>Spermatophyta</taxon>
        <taxon>Magnoliopsida</taxon>
        <taxon>Liliopsida</taxon>
        <taxon>Poales</taxon>
        <taxon>Poaceae</taxon>
        <taxon>BOP clade</taxon>
        <taxon>Oryzoideae</taxon>
        <taxon>Oryzeae</taxon>
        <taxon>Oryzinae</taxon>
        <taxon>Oryza</taxon>
        <taxon>Oryza sativa</taxon>
    </lineage>
</organism>
<reference evidence="2" key="1">
    <citation type="journal article" date="2002" name="Nature">
        <title>The genome sequence and structure of rice chromosome 1.</title>
        <authorList>
            <person name="Sasaki T."/>
            <person name="Matsumoto T."/>
            <person name="Yamamoto K."/>
            <person name="Sakata K."/>
            <person name="Baba T."/>
            <person name="Katayose Y."/>
            <person name="Wu J."/>
            <person name="Niimura Y."/>
            <person name="Cheng Z."/>
            <person name="Nagamura Y."/>
            <person name="Antonio B.A."/>
            <person name="Kanamori H."/>
            <person name="Hosokawa S."/>
            <person name="Masukawa M."/>
            <person name="Arikawa K."/>
            <person name="Chiden Y."/>
            <person name="Hayashi M."/>
            <person name="Okamoto M."/>
            <person name="Ando T."/>
            <person name="Aoki H."/>
            <person name="Arita K."/>
            <person name="Hamada M."/>
            <person name="Harada C."/>
            <person name="Hijishita S."/>
            <person name="Honda M."/>
            <person name="Ichikawa Y."/>
            <person name="Idonuma A."/>
            <person name="Iijima M."/>
            <person name="Ikeda M."/>
            <person name="Ikeno M."/>
            <person name="Itoh S."/>
            <person name="Itoh T."/>
            <person name="Itoh Y."/>
            <person name="Itoh Y."/>
            <person name="Iwabuchi A."/>
            <person name="Kamiya K."/>
            <person name="Karasawa W."/>
            <person name="Katagiri S."/>
            <person name="Kikuta A."/>
            <person name="Kobayashi N."/>
            <person name="Kono I."/>
            <person name="Machita K."/>
            <person name="Maehara T."/>
            <person name="Mizuno H."/>
            <person name="Mizubayashi T."/>
            <person name="Mukai Y."/>
            <person name="Nagasaki H."/>
            <person name="Nakashima M."/>
            <person name="Nakama Y."/>
            <person name="Nakamichi Y."/>
            <person name="Nakamura M."/>
            <person name="Namiki N."/>
            <person name="Negishi M."/>
            <person name="Ohta I."/>
            <person name="Ono N."/>
            <person name="Saji S."/>
            <person name="Sakai K."/>
            <person name="Shibata M."/>
            <person name="Shimokawa T."/>
            <person name="Shomura A."/>
            <person name="Song J."/>
            <person name="Takazaki Y."/>
            <person name="Terasawa K."/>
            <person name="Tsuji K."/>
            <person name="Waki K."/>
            <person name="Yamagata H."/>
            <person name="Yamane H."/>
            <person name="Yoshiki S."/>
            <person name="Yoshihara R."/>
            <person name="Yukawa K."/>
            <person name="Zhong H."/>
            <person name="Iwama H."/>
            <person name="Endo T."/>
            <person name="Ito H."/>
            <person name="Hahn J.H."/>
            <person name="Kim H.I."/>
            <person name="Eun M.Y."/>
            <person name="Yano M."/>
            <person name="Jiang J."/>
            <person name="Gojobori T."/>
        </authorList>
    </citation>
    <scope>NUCLEOTIDE SEQUENCE [LARGE SCALE GENOMIC DNA]</scope>
</reference>
<accession>Q5ZD37</accession>
<evidence type="ECO:0000256" key="1">
    <source>
        <dbReference type="SAM" id="MobiDB-lite"/>
    </source>
</evidence>
<proteinExistence type="predicted"/>
<feature type="region of interest" description="Disordered" evidence="1">
    <location>
        <begin position="110"/>
        <end position="154"/>
    </location>
</feature>
<feature type="compositionally biased region" description="Basic residues" evidence="1">
    <location>
        <begin position="82"/>
        <end position="91"/>
    </location>
</feature>
<evidence type="ECO:0000313" key="2">
    <source>
        <dbReference type="EMBL" id="BAD52707.1"/>
    </source>
</evidence>
<sequence length="154" mass="17293">MKQWRQHGSKGWADRSTPPLSRLPFSSRLVGFPHLQRRPLPPPVFPSLLWWRWIERQRGKAVAAITGVKLRGAEGSEQPRHDHGRGRLSRAQRVHAAAAKLIPHTAVAAARRPFPRLSQSSDGHCRSARRTPHSIGRPLRSPPAACRKGEGREE</sequence>
<name>Q5ZD37_ORYSJ</name>
<protein>
    <submittedName>
        <fullName evidence="2">Uncharacterized protein P0710A02.29</fullName>
    </submittedName>
</protein>
<dbReference type="EMBL" id="AP003048">
    <property type="protein sequence ID" value="BAD52707.1"/>
    <property type="molecule type" value="Genomic_DNA"/>
</dbReference>
<feature type="compositionally biased region" description="Basic and acidic residues" evidence="1">
    <location>
        <begin position="71"/>
        <end position="81"/>
    </location>
</feature>
<feature type="region of interest" description="Disordered" evidence="1">
    <location>
        <begin position="71"/>
        <end position="91"/>
    </location>
</feature>